<keyword evidence="1" id="KW-1133">Transmembrane helix</keyword>
<evidence type="ECO:0000256" key="1">
    <source>
        <dbReference type="SAM" id="Phobius"/>
    </source>
</evidence>
<keyword evidence="1" id="KW-0472">Membrane</keyword>
<sequence length="67" mass="7839">MEPIWRPFVKLPARYYAVWLFFFFFLLAGALVSTRIRDSNVSSACTPSILDLIFQPLMSNLASYFLW</sequence>
<reference evidence="2" key="1">
    <citation type="submission" date="2018-02" db="EMBL/GenBank/DDBJ databases">
        <title>Rhizophora mucronata_Transcriptome.</title>
        <authorList>
            <person name="Meera S.P."/>
            <person name="Sreeshan A."/>
            <person name="Augustine A."/>
        </authorList>
    </citation>
    <scope>NUCLEOTIDE SEQUENCE</scope>
    <source>
        <tissue evidence="2">Leaf</tissue>
    </source>
</reference>
<proteinExistence type="predicted"/>
<accession>A0A2P2KCX2</accession>
<feature type="transmembrane region" description="Helical" evidence="1">
    <location>
        <begin position="15"/>
        <end position="33"/>
    </location>
</feature>
<organism evidence="2">
    <name type="scientific">Rhizophora mucronata</name>
    <name type="common">Asiatic mangrove</name>
    <dbReference type="NCBI Taxonomy" id="61149"/>
    <lineage>
        <taxon>Eukaryota</taxon>
        <taxon>Viridiplantae</taxon>
        <taxon>Streptophyta</taxon>
        <taxon>Embryophyta</taxon>
        <taxon>Tracheophyta</taxon>
        <taxon>Spermatophyta</taxon>
        <taxon>Magnoliopsida</taxon>
        <taxon>eudicotyledons</taxon>
        <taxon>Gunneridae</taxon>
        <taxon>Pentapetalae</taxon>
        <taxon>rosids</taxon>
        <taxon>fabids</taxon>
        <taxon>Malpighiales</taxon>
        <taxon>Rhizophoraceae</taxon>
        <taxon>Rhizophora</taxon>
    </lineage>
</organism>
<dbReference type="EMBL" id="GGEC01023086">
    <property type="protein sequence ID" value="MBX03570.1"/>
    <property type="molecule type" value="Transcribed_RNA"/>
</dbReference>
<name>A0A2P2KCX2_RHIMU</name>
<protein>
    <submittedName>
        <fullName evidence="2">Uncharacterized protein</fullName>
    </submittedName>
</protein>
<keyword evidence="1" id="KW-0812">Transmembrane</keyword>
<evidence type="ECO:0000313" key="2">
    <source>
        <dbReference type="EMBL" id="MBX03570.1"/>
    </source>
</evidence>
<dbReference type="AlphaFoldDB" id="A0A2P2KCX2"/>